<dbReference type="RefSeq" id="WP_308713247.1">
    <property type="nucleotide sequence ID" value="NZ_JAVHUY010000013.1"/>
</dbReference>
<keyword evidence="4" id="KW-1185">Reference proteome</keyword>
<evidence type="ECO:0000256" key="1">
    <source>
        <dbReference type="SAM" id="MobiDB-lite"/>
    </source>
</evidence>
<sequence length="491" mass="52385">MGGLLRYLFGPGKREEHVRPRVVAAWEGAGPLSALQPPQLSGGRYDVRGLTAYLEQPVRAGVRPPAKPVWHCSIRTHPTDRILSDPQWGRVAAEVIAAAGLAPHGDVDAVRWVAVRHNDDHVHVVATLVRQDGRTVWPWQDKRKTQAACRDLEERYGLYRVAPPGGGVRRWPSPAELNKAARLDAAASAGRPGQRAARARRAGRRVAPREQLRRRVREVAAIATDEHDFFARLAEAGVELKLRHSTRTPGQVSGYAVGLPEHRTAAGDIVWYGGGRLGPDLTLPRLRSRWSTGTPPPGTAGGHAARLAAAASVPPEVSRRAAETVRDATAAMRAASSPAVAAAIGYAAADLLTVTAHAWEGEAGGPLTDAAEAFDRAAHELRGRVPAARVSRAGHLRSMARLIAVMGSLSRDRDTVAALHLVLTLAALAESLADLREAQHRLAQARAARHAAGQLRAWTSPPTGAGPLSPATAGVRPPGPDPLTGRRGRQR</sequence>
<proteinExistence type="predicted"/>
<feature type="region of interest" description="Disordered" evidence="1">
    <location>
        <begin position="184"/>
        <end position="209"/>
    </location>
</feature>
<dbReference type="InterPro" id="IPR005094">
    <property type="entry name" value="Endonuclease_MobA/VirD2"/>
</dbReference>
<evidence type="ECO:0000313" key="3">
    <source>
        <dbReference type="EMBL" id="MDQ7905979.1"/>
    </source>
</evidence>
<evidence type="ECO:0000259" key="2">
    <source>
        <dbReference type="Pfam" id="PF03432"/>
    </source>
</evidence>
<name>A0ABU0ZHS4_9ACTN</name>
<evidence type="ECO:0000313" key="4">
    <source>
        <dbReference type="Proteomes" id="UP001230908"/>
    </source>
</evidence>
<feature type="region of interest" description="Disordered" evidence="1">
    <location>
        <begin position="453"/>
        <end position="491"/>
    </location>
</feature>
<feature type="compositionally biased region" description="Low complexity" evidence="1">
    <location>
        <begin position="184"/>
        <end position="196"/>
    </location>
</feature>
<gene>
    <name evidence="3" type="ORF">RB614_15815</name>
</gene>
<accession>A0ABU0ZHS4</accession>
<feature type="domain" description="MobA/VirD2-like nuclease" evidence="2">
    <location>
        <begin position="66"/>
        <end position="158"/>
    </location>
</feature>
<feature type="compositionally biased region" description="Basic residues" evidence="1">
    <location>
        <begin position="197"/>
        <end position="206"/>
    </location>
</feature>
<dbReference type="Proteomes" id="UP001230908">
    <property type="component" value="Unassembled WGS sequence"/>
</dbReference>
<dbReference type="Pfam" id="PF03432">
    <property type="entry name" value="Relaxase"/>
    <property type="match status" value="1"/>
</dbReference>
<protein>
    <submittedName>
        <fullName evidence="3">Relaxase</fullName>
    </submittedName>
</protein>
<organism evidence="3 4">
    <name type="scientific">Phytohabitans maris</name>
    <dbReference type="NCBI Taxonomy" id="3071409"/>
    <lineage>
        <taxon>Bacteria</taxon>
        <taxon>Bacillati</taxon>
        <taxon>Actinomycetota</taxon>
        <taxon>Actinomycetes</taxon>
        <taxon>Micromonosporales</taxon>
        <taxon>Micromonosporaceae</taxon>
    </lineage>
</organism>
<comment type="caution">
    <text evidence="3">The sequence shown here is derived from an EMBL/GenBank/DDBJ whole genome shotgun (WGS) entry which is preliminary data.</text>
</comment>
<reference evidence="3 4" key="1">
    <citation type="submission" date="2023-08" db="EMBL/GenBank/DDBJ databases">
        <title>Phytohabitans sansha sp. nov., isolated from marine sediment.</title>
        <authorList>
            <person name="Zhao Y."/>
            <person name="Yi K."/>
        </authorList>
    </citation>
    <scope>NUCLEOTIDE SEQUENCE [LARGE SCALE GENOMIC DNA]</scope>
    <source>
        <strain evidence="3 4">ZYX-F-186</strain>
    </source>
</reference>
<dbReference type="EMBL" id="JAVHUY010000013">
    <property type="protein sequence ID" value="MDQ7905979.1"/>
    <property type="molecule type" value="Genomic_DNA"/>
</dbReference>